<dbReference type="PANTHER" id="PTHR43280">
    <property type="entry name" value="ARAC-FAMILY TRANSCRIPTIONAL REGULATOR"/>
    <property type="match status" value="1"/>
</dbReference>
<name>A0A9D1UCG7_9FIRM</name>
<dbReference type="InterPro" id="IPR018060">
    <property type="entry name" value="HTH_AraC"/>
</dbReference>
<dbReference type="SMART" id="SM00342">
    <property type="entry name" value="HTH_ARAC"/>
    <property type="match status" value="1"/>
</dbReference>
<dbReference type="Pfam" id="PF12833">
    <property type="entry name" value="HTH_18"/>
    <property type="match status" value="1"/>
</dbReference>
<proteinExistence type="predicted"/>
<dbReference type="GO" id="GO:0003700">
    <property type="term" value="F:DNA-binding transcription factor activity"/>
    <property type="evidence" value="ECO:0007669"/>
    <property type="project" value="InterPro"/>
</dbReference>
<evidence type="ECO:0000313" key="5">
    <source>
        <dbReference type="EMBL" id="HIW82153.1"/>
    </source>
</evidence>
<dbReference type="EMBL" id="DXGH01000064">
    <property type="protein sequence ID" value="HIW82153.1"/>
    <property type="molecule type" value="Genomic_DNA"/>
</dbReference>
<keyword evidence="1" id="KW-0805">Transcription regulation</keyword>
<gene>
    <name evidence="5" type="ORF">H9742_11680</name>
</gene>
<dbReference type="Gene3D" id="1.10.10.60">
    <property type="entry name" value="Homeodomain-like"/>
    <property type="match status" value="2"/>
</dbReference>
<reference evidence="5" key="1">
    <citation type="journal article" date="2021" name="PeerJ">
        <title>Extensive microbial diversity within the chicken gut microbiome revealed by metagenomics and culture.</title>
        <authorList>
            <person name="Gilroy R."/>
            <person name="Ravi A."/>
            <person name="Getino M."/>
            <person name="Pursley I."/>
            <person name="Horton D.L."/>
            <person name="Alikhan N.F."/>
            <person name="Baker D."/>
            <person name="Gharbi K."/>
            <person name="Hall N."/>
            <person name="Watson M."/>
            <person name="Adriaenssens E.M."/>
            <person name="Foster-Nyarko E."/>
            <person name="Jarju S."/>
            <person name="Secka A."/>
            <person name="Antonio M."/>
            <person name="Oren A."/>
            <person name="Chaudhuri R.R."/>
            <person name="La Ragione R."/>
            <person name="Hildebrand F."/>
            <person name="Pallen M.J."/>
        </authorList>
    </citation>
    <scope>NUCLEOTIDE SEQUENCE</scope>
    <source>
        <strain evidence="5">CHK195-6426</strain>
    </source>
</reference>
<dbReference type="PRINTS" id="PR00032">
    <property type="entry name" value="HTHARAC"/>
</dbReference>
<evidence type="ECO:0000313" key="6">
    <source>
        <dbReference type="Proteomes" id="UP000824265"/>
    </source>
</evidence>
<comment type="caution">
    <text evidence="5">The sequence shown here is derived from an EMBL/GenBank/DDBJ whole genome shotgun (WGS) entry which is preliminary data.</text>
</comment>
<dbReference type="PROSITE" id="PS01124">
    <property type="entry name" value="HTH_ARAC_FAMILY_2"/>
    <property type="match status" value="1"/>
</dbReference>
<sequence length="408" mass="47410">MLFSVPIKEAFPFIRQIISDAYMTDAWYLSAPYTDLDKADRGFRSLLLQKEDIASLLAKSQNMIREHRLFIIYSALEFYNIIALLPCESTPDFICLGPFRDRQITDQDLIRIVQAHHFPVKHQDVLRRFYYSLPTADPQNMASTLRHLLSAFLPEFEKAYPEYISFSQKQNPRLSFSSIDDYVASFSADQAEVCCRHLEDFGFALLRGKTEEASDKLKLLLDYIGCRPGILPQQLHKAACFLNSFCLSRMLATQVHPVFIMKCYLTYEYRIETAEYQQLLRLPYEICRKYCLMVKNHSLPEYSSLVCNIMNYVSAHISEDLNLSAIADYFHKNPAYISGRFRRETTQSLTDFIQKERIQSAIQYFNTTNMSVAEVAGNAGFQDFAYFSRIFKKHIGCSPSEYKRMVNR</sequence>
<dbReference type="InterPro" id="IPR009057">
    <property type="entry name" value="Homeodomain-like_sf"/>
</dbReference>
<dbReference type="SUPFAM" id="SSF46689">
    <property type="entry name" value="Homeodomain-like"/>
    <property type="match status" value="1"/>
</dbReference>
<reference evidence="5" key="2">
    <citation type="submission" date="2021-04" db="EMBL/GenBank/DDBJ databases">
        <authorList>
            <person name="Gilroy R."/>
        </authorList>
    </citation>
    <scope>NUCLEOTIDE SEQUENCE</scope>
    <source>
        <strain evidence="5">CHK195-6426</strain>
    </source>
</reference>
<dbReference type="AlphaFoldDB" id="A0A9D1UCG7"/>
<evidence type="ECO:0000259" key="4">
    <source>
        <dbReference type="PROSITE" id="PS01124"/>
    </source>
</evidence>
<protein>
    <submittedName>
        <fullName evidence="5">Helix-turn-helix domain-containing protein</fullName>
    </submittedName>
</protein>
<evidence type="ECO:0000256" key="1">
    <source>
        <dbReference type="ARBA" id="ARBA00023015"/>
    </source>
</evidence>
<feature type="domain" description="HTH araC/xylS-type" evidence="4">
    <location>
        <begin position="307"/>
        <end position="405"/>
    </location>
</feature>
<keyword evidence="2" id="KW-0238">DNA-binding</keyword>
<evidence type="ECO:0000256" key="3">
    <source>
        <dbReference type="ARBA" id="ARBA00023163"/>
    </source>
</evidence>
<dbReference type="PANTHER" id="PTHR43280:SF2">
    <property type="entry name" value="HTH-TYPE TRANSCRIPTIONAL REGULATOR EXSA"/>
    <property type="match status" value="1"/>
</dbReference>
<accession>A0A9D1UCG7</accession>
<organism evidence="5 6">
    <name type="scientific">Candidatus Acetatifactor stercoripullorum</name>
    <dbReference type="NCBI Taxonomy" id="2838414"/>
    <lineage>
        <taxon>Bacteria</taxon>
        <taxon>Bacillati</taxon>
        <taxon>Bacillota</taxon>
        <taxon>Clostridia</taxon>
        <taxon>Lachnospirales</taxon>
        <taxon>Lachnospiraceae</taxon>
        <taxon>Acetatifactor</taxon>
    </lineage>
</organism>
<dbReference type="GO" id="GO:0043565">
    <property type="term" value="F:sequence-specific DNA binding"/>
    <property type="evidence" value="ECO:0007669"/>
    <property type="project" value="InterPro"/>
</dbReference>
<evidence type="ECO:0000256" key="2">
    <source>
        <dbReference type="ARBA" id="ARBA00023125"/>
    </source>
</evidence>
<keyword evidence="3" id="KW-0804">Transcription</keyword>
<dbReference type="Proteomes" id="UP000824265">
    <property type="component" value="Unassembled WGS sequence"/>
</dbReference>
<dbReference type="InterPro" id="IPR020449">
    <property type="entry name" value="Tscrpt_reg_AraC-type_HTH"/>
</dbReference>